<comment type="caution">
    <text evidence="9">The sequence shown here is derived from an EMBL/GenBank/DDBJ whole genome shotgun (WGS) entry which is preliminary data.</text>
</comment>
<evidence type="ECO:0000256" key="3">
    <source>
        <dbReference type="ARBA" id="ARBA00022806"/>
    </source>
</evidence>
<dbReference type="PANTHER" id="PTHR13710">
    <property type="entry name" value="DNA HELICASE RECQ FAMILY MEMBER"/>
    <property type="match status" value="1"/>
</dbReference>
<evidence type="ECO:0000256" key="7">
    <source>
        <dbReference type="ARBA" id="ARBA00034808"/>
    </source>
</evidence>
<dbReference type="InterPro" id="IPR014001">
    <property type="entry name" value="Helicase_ATP-bd"/>
</dbReference>
<dbReference type="Pfam" id="PF00270">
    <property type="entry name" value="DEAD"/>
    <property type="match status" value="1"/>
</dbReference>
<evidence type="ECO:0000259" key="8">
    <source>
        <dbReference type="PROSITE" id="PS51192"/>
    </source>
</evidence>
<dbReference type="Proteomes" id="UP000499080">
    <property type="component" value="Unassembled WGS sequence"/>
</dbReference>
<keyword evidence="10" id="KW-1185">Reference proteome</keyword>
<reference evidence="9 10" key="1">
    <citation type="journal article" date="2019" name="Sci. Rep.">
        <title>Orb-weaving spider Araneus ventricosus genome elucidates the spidroin gene catalogue.</title>
        <authorList>
            <person name="Kono N."/>
            <person name="Nakamura H."/>
            <person name="Ohtoshi R."/>
            <person name="Moran D.A.P."/>
            <person name="Shinohara A."/>
            <person name="Yoshida Y."/>
            <person name="Fujiwara M."/>
            <person name="Mori M."/>
            <person name="Tomita M."/>
            <person name="Arakawa K."/>
        </authorList>
    </citation>
    <scope>NUCLEOTIDE SEQUENCE [LARGE SCALE GENOMIC DNA]</scope>
</reference>
<evidence type="ECO:0000313" key="9">
    <source>
        <dbReference type="EMBL" id="GBN67659.1"/>
    </source>
</evidence>
<dbReference type="InterPro" id="IPR011545">
    <property type="entry name" value="DEAD/DEAH_box_helicase_dom"/>
</dbReference>
<evidence type="ECO:0000256" key="6">
    <source>
        <dbReference type="ARBA" id="ARBA00034617"/>
    </source>
</evidence>
<keyword evidence="4" id="KW-0238">DNA-binding</keyword>
<dbReference type="GO" id="GO:0003677">
    <property type="term" value="F:DNA binding"/>
    <property type="evidence" value="ECO:0007669"/>
    <property type="project" value="UniProtKB-KW"/>
</dbReference>
<dbReference type="EC" id="5.6.2.4" evidence="7"/>
<dbReference type="GO" id="GO:0005694">
    <property type="term" value="C:chromosome"/>
    <property type="evidence" value="ECO:0007669"/>
    <property type="project" value="TreeGrafter"/>
</dbReference>
<evidence type="ECO:0000256" key="4">
    <source>
        <dbReference type="ARBA" id="ARBA00023125"/>
    </source>
</evidence>
<dbReference type="NCBIfam" id="TIGR00614">
    <property type="entry name" value="recQ_fam"/>
    <property type="match status" value="1"/>
</dbReference>
<protein>
    <recommendedName>
        <fullName evidence="7">DNA 3'-5' helicase</fullName>
        <ecNumber evidence="7">5.6.2.4</ecNumber>
    </recommendedName>
</protein>
<evidence type="ECO:0000256" key="5">
    <source>
        <dbReference type="ARBA" id="ARBA00023235"/>
    </source>
</evidence>
<dbReference type="SUPFAM" id="SSF52540">
    <property type="entry name" value="P-loop containing nucleoside triphosphate hydrolases"/>
    <property type="match status" value="1"/>
</dbReference>
<keyword evidence="3 9" id="KW-0067">ATP-binding</keyword>
<dbReference type="GO" id="GO:0005737">
    <property type="term" value="C:cytoplasm"/>
    <property type="evidence" value="ECO:0007669"/>
    <property type="project" value="TreeGrafter"/>
</dbReference>
<sequence>MSGELEAELEKISKEISLIDKAIDRLSRKKQALISKKSVINRQISEKASEELANQDWERCDHPWSNKVKEVLKSKFKMDKFRPHQLSTINAVMSGQDCILLMPTGGGKSLCYQLPSMVLNGITLVVSPLVSLMEDQIMAMESLNLPAALLNASSTREHVNHVHKEMTSKNPSIKLLYVTPEKLAKSKRFMSKLEKMYQIGQFSLLAIDEVHCCSQWGHDFRTDIRESIVVQFFVDAIGDEETQLSTRLMDFTDLKSALVYSMEFESTKTALKISIHARSIETEDDPWKERDGKFESLLKALEKLVNSLAAEQNAPRRNPNMSCWKCFKKGRAK</sequence>
<dbReference type="PROSITE" id="PS51192">
    <property type="entry name" value="HELICASE_ATP_BIND_1"/>
    <property type="match status" value="1"/>
</dbReference>
<dbReference type="InterPro" id="IPR004589">
    <property type="entry name" value="DNA_helicase_ATP-dep_RecQ"/>
</dbReference>
<feature type="domain" description="Helicase ATP-binding" evidence="8">
    <location>
        <begin position="89"/>
        <end position="255"/>
    </location>
</feature>
<gene>
    <name evidence="9" type="primary">Recql_0</name>
    <name evidence="9" type="ORF">AVEN_134985_1</name>
</gene>
<dbReference type="Gene3D" id="3.40.50.300">
    <property type="entry name" value="P-loop containing nucleotide triphosphate hydrolases"/>
    <property type="match status" value="1"/>
</dbReference>
<dbReference type="InterPro" id="IPR027417">
    <property type="entry name" value="P-loop_NTPase"/>
</dbReference>
<dbReference type="EMBL" id="BGPR01015010">
    <property type="protein sequence ID" value="GBN67659.1"/>
    <property type="molecule type" value="Genomic_DNA"/>
</dbReference>
<dbReference type="OrthoDB" id="6472424at2759"/>
<dbReference type="PANTHER" id="PTHR13710:SF105">
    <property type="entry name" value="ATP-DEPENDENT DNA HELICASE Q1"/>
    <property type="match status" value="1"/>
</dbReference>
<dbReference type="GO" id="GO:0043138">
    <property type="term" value="F:3'-5' DNA helicase activity"/>
    <property type="evidence" value="ECO:0007669"/>
    <property type="project" value="UniProtKB-EC"/>
</dbReference>
<name>A0A4Y2QX08_ARAVE</name>
<evidence type="ECO:0000313" key="10">
    <source>
        <dbReference type="Proteomes" id="UP000499080"/>
    </source>
</evidence>
<keyword evidence="5" id="KW-0413">Isomerase</keyword>
<dbReference type="GO" id="GO:0005524">
    <property type="term" value="F:ATP binding"/>
    <property type="evidence" value="ECO:0007669"/>
    <property type="project" value="InterPro"/>
</dbReference>
<dbReference type="GO" id="GO:0009378">
    <property type="term" value="F:four-way junction helicase activity"/>
    <property type="evidence" value="ECO:0007669"/>
    <property type="project" value="TreeGrafter"/>
</dbReference>
<comment type="similarity">
    <text evidence="1">Belongs to the helicase family. RecQ subfamily.</text>
</comment>
<dbReference type="SMART" id="SM00487">
    <property type="entry name" value="DEXDc"/>
    <property type="match status" value="1"/>
</dbReference>
<evidence type="ECO:0000256" key="2">
    <source>
        <dbReference type="ARBA" id="ARBA00022801"/>
    </source>
</evidence>
<keyword evidence="3 9" id="KW-0347">Helicase</keyword>
<dbReference type="AlphaFoldDB" id="A0A4Y2QX08"/>
<evidence type="ECO:0000256" key="1">
    <source>
        <dbReference type="ARBA" id="ARBA00005446"/>
    </source>
</evidence>
<proteinExistence type="inferred from homology"/>
<comment type="catalytic activity">
    <reaction evidence="6">
        <text>Couples ATP hydrolysis with the unwinding of duplex DNA by translocating in the 3'-5' direction.</text>
        <dbReference type="EC" id="5.6.2.4"/>
    </reaction>
</comment>
<dbReference type="GO" id="GO:0016787">
    <property type="term" value="F:hydrolase activity"/>
    <property type="evidence" value="ECO:0007669"/>
    <property type="project" value="UniProtKB-KW"/>
</dbReference>
<accession>A0A4Y2QX08</accession>
<dbReference type="GO" id="GO:0000724">
    <property type="term" value="P:double-strand break repair via homologous recombination"/>
    <property type="evidence" value="ECO:0007669"/>
    <property type="project" value="TreeGrafter"/>
</dbReference>
<organism evidence="9 10">
    <name type="scientific">Araneus ventricosus</name>
    <name type="common">Orbweaver spider</name>
    <name type="synonym">Epeira ventricosa</name>
    <dbReference type="NCBI Taxonomy" id="182803"/>
    <lineage>
        <taxon>Eukaryota</taxon>
        <taxon>Metazoa</taxon>
        <taxon>Ecdysozoa</taxon>
        <taxon>Arthropoda</taxon>
        <taxon>Chelicerata</taxon>
        <taxon>Arachnida</taxon>
        <taxon>Araneae</taxon>
        <taxon>Araneomorphae</taxon>
        <taxon>Entelegynae</taxon>
        <taxon>Araneoidea</taxon>
        <taxon>Araneidae</taxon>
        <taxon>Araneus</taxon>
    </lineage>
</organism>
<keyword evidence="2" id="KW-0378">Hydrolase</keyword>
<keyword evidence="3 9" id="KW-0547">Nucleotide-binding</keyword>